<feature type="compositionally biased region" description="Basic and acidic residues" evidence="1">
    <location>
        <begin position="22"/>
        <end position="42"/>
    </location>
</feature>
<dbReference type="InterPro" id="IPR011032">
    <property type="entry name" value="GroES-like_sf"/>
</dbReference>
<dbReference type="Proteomes" id="UP000325598">
    <property type="component" value="Unassembled WGS sequence"/>
</dbReference>
<dbReference type="SUPFAM" id="SSF50129">
    <property type="entry name" value="GroES-like"/>
    <property type="match status" value="1"/>
</dbReference>
<gene>
    <name evidence="3" type="ORF">San01_16430</name>
</gene>
<dbReference type="CDD" id="cd08241">
    <property type="entry name" value="QOR1"/>
    <property type="match status" value="1"/>
</dbReference>
<sequence length="445" mass="46431">MVRPPEAGTVLRAAGDAGVEVPGDRRVPRAVPRQDLEARPEGARGGASARTLVSPVVLALRGRIPVPAGGCRGAVAMWRRLFPAGYRPLSMSLAVAPLRPPPHPRIQGQWRHQVKAWRVHANGEPREVMRLEEVPDPQPGPGQLLLRVRAANVNFPDALLCRGQYQVRPPLPFTPGVEICGEVLAAGEGAAGETGARVLAQPPLPDGGFAELAVVDAAAVRPAPEALDDAEAAALHIGYQTGWFGLHRRARLQAGETLLVHAAAGGVGSAAVQLGKAAGARVIGVVGGEDKARTARELGCDLVLDRRHDDIVGAVKEATGGRGADVVYDPVGGEAYAKSVKCIAFEGRIIVVGFAGGAIPTPALNHALVKNYAILGLHWGLYNTKDPAAVDACHEELAKLAAQGAVKPLIGGRFPLRDAAEAVQRVADGTSTGRLVVLPAAEETR</sequence>
<feature type="domain" description="Enoyl reductase (ER)" evidence="2">
    <location>
        <begin position="124"/>
        <end position="437"/>
    </location>
</feature>
<organism evidence="3 4">
    <name type="scientific">Streptomyces angustmyceticus</name>
    <dbReference type="NCBI Taxonomy" id="285578"/>
    <lineage>
        <taxon>Bacteria</taxon>
        <taxon>Bacillati</taxon>
        <taxon>Actinomycetota</taxon>
        <taxon>Actinomycetes</taxon>
        <taxon>Kitasatosporales</taxon>
        <taxon>Streptomycetaceae</taxon>
        <taxon>Streptomyces</taxon>
    </lineage>
</organism>
<dbReference type="Pfam" id="PF00107">
    <property type="entry name" value="ADH_zinc_N"/>
    <property type="match status" value="1"/>
</dbReference>
<dbReference type="Gene3D" id="3.40.50.720">
    <property type="entry name" value="NAD(P)-binding Rossmann-like Domain"/>
    <property type="match status" value="1"/>
</dbReference>
<dbReference type="InterPro" id="IPR002364">
    <property type="entry name" value="Quin_OxRdtase/zeta-crystal_CS"/>
</dbReference>
<dbReference type="PANTHER" id="PTHR43677:SF4">
    <property type="entry name" value="QUINONE OXIDOREDUCTASE-LIKE PROTEIN 2"/>
    <property type="match status" value="1"/>
</dbReference>
<proteinExistence type="predicted"/>
<dbReference type="InterPro" id="IPR013154">
    <property type="entry name" value="ADH-like_N"/>
</dbReference>
<dbReference type="PANTHER" id="PTHR43677">
    <property type="entry name" value="SHORT-CHAIN DEHYDROGENASE/REDUCTASE"/>
    <property type="match status" value="1"/>
</dbReference>
<dbReference type="Pfam" id="PF08240">
    <property type="entry name" value="ADH_N"/>
    <property type="match status" value="1"/>
</dbReference>
<protein>
    <recommendedName>
        <fullName evidence="2">Enoyl reductase (ER) domain-containing protein</fullName>
    </recommendedName>
</protein>
<evidence type="ECO:0000259" key="2">
    <source>
        <dbReference type="SMART" id="SM00829"/>
    </source>
</evidence>
<dbReference type="InterPro" id="IPR020843">
    <property type="entry name" value="ER"/>
</dbReference>
<dbReference type="InterPro" id="IPR051397">
    <property type="entry name" value="Zn-ADH-like_protein"/>
</dbReference>
<dbReference type="GO" id="GO:0008270">
    <property type="term" value="F:zinc ion binding"/>
    <property type="evidence" value="ECO:0007669"/>
    <property type="project" value="InterPro"/>
</dbReference>
<reference evidence="3 4" key="1">
    <citation type="submission" date="2019-10" db="EMBL/GenBank/DDBJ databases">
        <title>Whole genome shotgun sequence of Streptomyces angustmyceticus NBRC 3934.</title>
        <authorList>
            <person name="Hosoyama A."/>
            <person name="Ichikawa N."/>
            <person name="Kimura A."/>
            <person name="Kitahashi Y."/>
            <person name="Komaki H."/>
            <person name="Uohara A."/>
        </authorList>
    </citation>
    <scope>NUCLEOTIDE SEQUENCE [LARGE SCALE GENOMIC DNA]</scope>
    <source>
        <strain evidence="3 4">NBRC 3934</strain>
    </source>
</reference>
<dbReference type="GO" id="GO:0016491">
    <property type="term" value="F:oxidoreductase activity"/>
    <property type="evidence" value="ECO:0007669"/>
    <property type="project" value="InterPro"/>
</dbReference>
<evidence type="ECO:0000256" key="1">
    <source>
        <dbReference type="SAM" id="MobiDB-lite"/>
    </source>
</evidence>
<dbReference type="AlphaFoldDB" id="A0A5J4LCU3"/>
<name>A0A5J4LCU3_9ACTN</name>
<dbReference type="EMBL" id="BLAG01000005">
    <property type="protein sequence ID" value="GES29156.1"/>
    <property type="molecule type" value="Genomic_DNA"/>
</dbReference>
<comment type="caution">
    <text evidence="3">The sequence shown here is derived from an EMBL/GenBank/DDBJ whole genome shotgun (WGS) entry which is preliminary data.</text>
</comment>
<evidence type="ECO:0000313" key="3">
    <source>
        <dbReference type="EMBL" id="GES29156.1"/>
    </source>
</evidence>
<dbReference type="SMART" id="SM00829">
    <property type="entry name" value="PKS_ER"/>
    <property type="match status" value="1"/>
</dbReference>
<keyword evidence="4" id="KW-1185">Reference proteome</keyword>
<accession>A0A5J4LCU3</accession>
<evidence type="ECO:0000313" key="4">
    <source>
        <dbReference type="Proteomes" id="UP000325598"/>
    </source>
</evidence>
<dbReference type="PROSITE" id="PS01162">
    <property type="entry name" value="QOR_ZETA_CRYSTAL"/>
    <property type="match status" value="1"/>
</dbReference>
<dbReference type="InterPro" id="IPR036291">
    <property type="entry name" value="NAD(P)-bd_dom_sf"/>
</dbReference>
<dbReference type="Gene3D" id="3.90.180.10">
    <property type="entry name" value="Medium-chain alcohol dehydrogenases, catalytic domain"/>
    <property type="match status" value="1"/>
</dbReference>
<dbReference type="InterPro" id="IPR013149">
    <property type="entry name" value="ADH-like_C"/>
</dbReference>
<feature type="region of interest" description="Disordered" evidence="1">
    <location>
        <begin position="22"/>
        <end position="47"/>
    </location>
</feature>
<dbReference type="SUPFAM" id="SSF51735">
    <property type="entry name" value="NAD(P)-binding Rossmann-fold domains"/>
    <property type="match status" value="1"/>
</dbReference>